<feature type="non-terminal residue" evidence="1">
    <location>
        <position position="70"/>
    </location>
</feature>
<accession>A0A1J8P3F9</accession>
<proteinExistence type="predicted"/>
<dbReference type="Proteomes" id="UP000182798">
    <property type="component" value="Unassembled WGS sequence"/>
</dbReference>
<protein>
    <submittedName>
        <fullName evidence="1">Uncharacterized protein</fullName>
    </submittedName>
</protein>
<name>A0A1J8P3F9_9GAMM</name>
<reference evidence="2" key="1">
    <citation type="submission" date="2016-09" db="EMBL/GenBank/DDBJ databases">
        <title>Genome Sequence of Bathymodiolus thermophilus sulfur-oxidizing gill endosymbiont.</title>
        <authorList>
            <person name="Ponnudurai R."/>
            <person name="Kleiner M."/>
            <person name="Sayavedra L."/>
            <person name="Thuermer A."/>
            <person name="Felbeck H."/>
            <person name="Schlueter R."/>
            <person name="Schweder T."/>
            <person name="Markert S."/>
        </authorList>
    </citation>
    <scope>NUCLEOTIDE SEQUENCE [LARGE SCALE GENOMIC DNA]</scope>
    <source>
        <strain evidence="2">BAT/CrabSpa'14</strain>
    </source>
</reference>
<dbReference type="AlphaFoldDB" id="A0A1J8P3F9"/>
<dbReference type="RefSeq" id="WP_206744686.1">
    <property type="nucleotide sequence ID" value="NZ_MIQH01000185.1"/>
</dbReference>
<comment type="caution">
    <text evidence="1">The sequence shown here is derived from an EMBL/GenBank/DDBJ whole genome shotgun (WGS) entry which is preliminary data.</text>
</comment>
<evidence type="ECO:0000313" key="1">
    <source>
        <dbReference type="EMBL" id="OJA03758.1"/>
    </source>
</evidence>
<dbReference type="EMBL" id="MIQH01000185">
    <property type="protein sequence ID" value="OJA03758.1"/>
    <property type="molecule type" value="Genomic_DNA"/>
</dbReference>
<organism evidence="1 2">
    <name type="scientific">Bathymodiolus thermophilus thioautotrophic gill symbiont</name>
    <dbReference type="NCBI Taxonomy" id="2360"/>
    <lineage>
        <taxon>Bacteria</taxon>
        <taxon>Pseudomonadati</taxon>
        <taxon>Pseudomonadota</taxon>
        <taxon>Gammaproteobacteria</taxon>
        <taxon>sulfur-oxidizing symbionts</taxon>
    </lineage>
</organism>
<gene>
    <name evidence="1" type="ORF">BGC33_00370</name>
</gene>
<sequence length="70" mass="8145">MSWGDLYHTFYDNFRLYNGRLLDITTDDNAEIWWHALDLPKSPNSEIISAKLHHVGASGMKLQLNFSHEL</sequence>
<evidence type="ECO:0000313" key="2">
    <source>
        <dbReference type="Proteomes" id="UP000182798"/>
    </source>
</evidence>